<dbReference type="PRINTS" id="PR00411">
    <property type="entry name" value="PNDRDTASEI"/>
</dbReference>
<evidence type="ECO:0000256" key="3">
    <source>
        <dbReference type="ARBA" id="ARBA00022827"/>
    </source>
</evidence>
<evidence type="ECO:0000256" key="4">
    <source>
        <dbReference type="ARBA" id="ARBA00023002"/>
    </source>
</evidence>
<dbReference type="Gene3D" id="3.30.390.30">
    <property type="match status" value="1"/>
</dbReference>
<evidence type="ECO:0000259" key="6">
    <source>
        <dbReference type="Pfam" id="PF14759"/>
    </source>
</evidence>
<proteinExistence type="predicted"/>
<dbReference type="InterPro" id="IPR023753">
    <property type="entry name" value="FAD/NAD-binding_dom"/>
</dbReference>
<dbReference type="InterPro" id="IPR050446">
    <property type="entry name" value="FAD-oxidoreductase/Apoptosis"/>
</dbReference>
<protein>
    <submittedName>
        <fullName evidence="7">3-phenylpropionate/trans-cinnamate dioxygenase ferredoxin reductase subunit</fullName>
    </submittedName>
</protein>
<dbReference type="SUPFAM" id="SSF51905">
    <property type="entry name" value="FAD/NAD(P)-binding domain"/>
    <property type="match status" value="1"/>
</dbReference>
<dbReference type="PANTHER" id="PTHR43557:SF2">
    <property type="entry name" value="RIESKE DOMAIN-CONTAINING PROTEIN-RELATED"/>
    <property type="match status" value="1"/>
</dbReference>
<dbReference type="Proteomes" id="UP000294911">
    <property type="component" value="Unassembled WGS sequence"/>
</dbReference>
<keyword evidence="2" id="KW-0285">Flavoprotein</keyword>
<evidence type="ECO:0000256" key="1">
    <source>
        <dbReference type="ARBA" id="ARBA00001974"/>
    </source>
</evidence>
<dbReference type="GO" id="GO:0016651">
    <property type="term" value="F:oxidoreductase activity, acting on NAD(P)H"/>
    <property type="evidence" value="ECO:0007669"/>
    <property type="project" value="TreeGrafter"/>
</dbReference>
<keyword evidence="3" id="KW-0274">FAD</keyword>
<evidence type="ECO:0000313" key="8">
    <source>
        <dbReference type="Proteomes" id="UP000294911"/>
    </source>
</evidence>
<dbReference type="RefSeq" id="WP_132880484.1">
    <property type="nucleotide sequence ID" value="NZ_SLXQ01000020.1"/>
</dbReference>
<dbReference type="AlphaFoldDB" id="A0A4R2Q780"/>
<dbReference type="PRINTS" id="PR00368">
    <property type="entry name" value="FADPNR"/>
</dbReference>
<accession>A0A4R2Q780</accession>
<dbReference type="InterPro" id="IPR028202">
    <property type="entry name" value="Reductase_C"/>
</dbReference>
<dbReference type="Gene3D" id="3.50.50.60">
    <property type="entry name" value="FAD/NAD(P)-binding domain"/>
    <property type="match status" value="2"/>
</dbReference>
<dbReference type="Pfam" id="PF07992">
    <property type="entry name" value="Pyr_redox_2"/>
    <property type="match status" value="1"/>
</dbReference>
<dbReference type="GO" id="GO:0051213">
    <property type="term" value="F:dioxygenase activity"/>
    <property type="evidence" value="ECO:0007669"/>
    <property type="project" value="UniProtKB-KW"/>
</dbReference>
<feature type="domain" description="FAD/NAD(P)-binding" evidence="5">
    <location>
        <begin position="3"/>
        <end position="301"/>
    </location>
</feature>
<dbReference type="GO" id="GO:0005737">
    <property type="term" value="C:cytoplasm"/>
    <property type="evidence" value="ECO:0007669"/>
    <property type="project" value="TreeGrafter"/>
</dbReference>
<dbReference type="InterPro" id="IPR016156">
    <property type="entry name" value="FAD/NAD-linked_Rdtase_dimer_sf"/>
</dbReference>
<comment type="caution">
    <text evidence="7">The sequence shown here is derived from an EMBL/GenBank/DDBJ whole genome shotgun (WGS) entry which is preliminary data.</text>
</comment>
<sequence length="406" mass="43226">MTRAVVVGGGQAGVETASSLRLKGFEGEVVLLSGEPAHPYHRPPLSKEYLAGKSDVAGNPLRGESFFQTRDVQLRRDARVVQIDRAAAEVTVASGERFGYDQLVLATGSTPRTLPVPGAELAGVATLRRLEDACQLREQLPQARHVVVLGAGFIGMECAATASGLGVPVTVVEMAEQALGRVVSRPTAEFVVDRHREAGNTVLFGRKATEFRGENGAVRAVVLDDGSELPADLVIVGVGITPNTELAESAGLAVANGIVVDELLRTEDPRIYAVGDCANYPSVHAGSRIRLESVQNAVEHGQCVAQSIAGSPAPYRAVPWFWTHQLAMRLQIAGLAHGDEDTVRRPGSEPGSFSMFRYRGEQLTAVESMNHPRIHMAARKLLGGGVPLAREQAADPDYDLKAHLSG</sequence>
<keyword evidence="7" id="KW-0223">Dioxygenase</keyword>
<comment type="cofactor">
    <cofactor evidence="1">
        <name>FAD</name>
        <dbReference type="ChEBI" id="CHEBI:57692"/>
    </cofactor>
</comment>
<evidence type="ECO:0000313" key="7">
    <source>
        <dbReference type="EMBL" id="TCP43864.1"/>
    </source>
</evidence>
<keyword evidence="8" id="KW-1185">Reference proteome</keyword>
<dbReference type="EMBL" id="SLXQ01000020">
    <property type="protein sequence ID" value="TCP43864.1"/>
    <property type="molecule type" value="Genomic_DNA"/>
</dbReference>
<organism evidence="7 8">
    <name type="scientific">Tamaricihabitans halophyticus</name>
    <dbReference type="NCBI Taxonomy" id="1262583"/>
    <lineage>
        <taxon>Bacteria</taxon>
        <taxon>Bacillati</taxon>
        <taxon>Actinomycetota</taxon>
        <taxon>Actinomycetes</taxon>
        <taxon>Pseudonocardiales</taxon>
        <taxon>Pseudonocardiaceae</taxon>
        <taxon>Tamaricihabitans</taxon>
    </lineage>
</organism>
<dbReference type="Pfam" id="PF14759">
    <property type="entry name" value="Reductase_C"/>
    <property type="match status" value="1"/>
</dbReference>
<name>A0A4R2Q780_9PSEU</name>
<dbReference type="PANTHER" id="PTHR43557">
    <property type="entry name" value="APOPTOSIS-INDUCING FACTOR 1"/>
    <property type="match status" value="1"/>
</dbReference>
<reference evidence="7 8" key="1">
    <citation type="submission" date="2019-03" db="EMBL/GenBank/DDBJ databases">
        <title>Genomic Encyclopedia of Type Strains, Phase IV (KMG-IV): sequencing the most valuable type-strain genomes for metagenomic binning, comparative biology and taxonomic classification.</title>
        <authorList>
            <person name="Goeker M."/>
        </authorList>
    </citation>
    <scope>NUCLEOTIDE SEQUENCE [LARGE SCALE GENOMIC DNA]</scope>
    <source>
        <strain evidence="7 8">DSM 45765</strain>
    </source>
</reference>
<dbReference type="InterPro" id="IPR036188">
    <property type="entry name" value="FAD/NAD-bd_sf"/>
</dbReference>
<evidence type="ECO:0000259" key="5">
    <source>
        <dbReference type="Pfam" id="PF07992"/>
    </source>
</evidence>
<dbReference type="OrthoDB" id="4475657at2"/>
<dbReference type="SUPFAM" id="SSF55424">
    <property type="entry name" value="FAD/NAD-linked reductases, dimerisation (C-terminal) domain"/>
    <property type="match status" value="1"/>
</dbReference>
<feature type="domain" description="Reductase C-terminal" evidence="6">
    <location>
        <begin position="320"/>
        <end position="402"/>
    </location>
</feature>
<evidence type="ECO:0000256" key="2">
    <source>
        <dbReference type="ARBA" id="ARBA00022630"/>
    </source>
</evidence>
<gene>
    <name evidence="7" type="ORF">EV191_12018</name>
</gene>
<keyword evidence="4" id="KW-0560">Oxidoreductase</keyword>